<dbReference type="Proteomes" id="UP000234681">
    <property type="component" value="Chromosome 10"/>
</dbReference>
<organism evidence="2 3">
    <name type="scientific">Rattus norvegicus</name>
    <name type="common">Rat</name>
    <dbReference type="NCBI Taxonomy" id="10116"/>
    <lineage>
        <taxon>Eukaryota</taxon>
        <taxon>Metazoa</taxon>
        <taxon>Chordata</taxon>
        <taxon>Craniata</taxon>
        <taxon>Vertebrata</taxon>
        <taxon>Euteleostomi</taxon>
        <taxon>Mammalia</taxon>
        <taxon>Eutheria</taxon>
        <taxon>Euarchontoglires</taxon>
        <taxon>Glires</taxon>
        <taxon>Rodentia</taxon>
        <taxon>Myomorpha</taxon>
        <taxon>Muroidea</taxon>
        <taxon>Muridae</taxon>
        <taxon>Murinae</taxon>
        <taxon>Rattus</taxon>
    </lineage>
</organism>
<gene>
    <name evidence="2" type="ORF">rCG_33221</name>
</gene>
<name>A6HG31_RAT</name>
<feature type="region of interest" description="Disordered" evidence="1">
    <location>
        <begin position="27"/>
        <end position="52"/>
    </location>
</feature>
<evidence type="ECO:0000313" key="2">
    <source>
        <dbReference type="EMBL" id="EDM04996.1"/>
    </source>
</evidence>
<reference evidence="2 3" key="1">
    <citation type="submission" date="2005-07" db="EMBL/GenBank/DDBJ databases">
        <authorList>
            <person name="Mural R.J."/>
            <person name="Li P.W."/>
            <person name="Adams M.D."/>
            <person name="Amanatides P.G."/>
            <person name="Baden-Tillson H."/>
            <person name="Barnstead M."/>
            <person name="Chin S.H."/>
            <person name="Dew I."/>
            <person name="Evans C.A."/>
            <person name="Ferriera S."/>
            <person name="Flanigan M."/>
            <person name="Fosler C."/>
            <person name="Glodek A."/>
            <person name="Gu Z."/>
            <person name="Holt R.A."/>
            <person name="Jennings D."/>
            <person name="Kraft C.L."/>
            <person name="Lu F."/>
            <person name="Nguyen T."/>
            <person name="Nusskern D.R."/>
            <person name="Pfannkoch C.M."/>
            <person name="Sitter C."/>
            <person name="Sutton G.G."/>
            <person name="Venter J.C."/>
            <person name="Wang Z."/>
            <person name="Woodage T."/>
            <person name="Zheng X.H."/>
            <person name="Zhong F."/>
        </authorList>
    </citation>
    <scope>NUCLEOTIDE SEQUENCE [LARGE SCALE GENOMIC DNA]</scope>
    <source>
        <strain>BN</strain>
        <strain evidence="3">Sprague-Dawley</strain>
    </source>
</reference>
<protein>
    <submittedName>
        <fullName evidence="2">RCG33221, isoform CRA_h</fullName>
    </submittedName>
</protein>
<evidence type="ECO:0000256" key="1">
    <source>
        <dbReference type="SAM" id="MobiDB-lite"/>
    </source>
</evidence>
<sequence>MLLYSPAEPSTSDPHCSPWTCGSPGTLSKDCTREGQRAAGATRPVPDNHLTL</sequence>
<evidence type="ECO:0000313" key="3">
    <source>
        <dbReference type="Proteomes" id="UP000234681"/>
    </source>
</evidence>
<accession>A6HG31</accession>
<proteinExistence type="predicted"/>
<dbReference type="EMBL" id="CH473948">
    <property type="protein sequence ID" value="EDM04996.1"/>
    <property type="molecule type" value="Genomic_DNA"/>
</dbReference>
<dbReference type="AlphaFoldDB" id="A6HG31"/>